<dbReference type="GO" id="GO:0008832">
    <property type="term" value="F:dGTPase activity"/>
    <property type="evidence" value="ECO:0007669"/>
    <property type="project" value="TreeGrafter"/>
</dbReference>
<evidence type="ECO:0000256" key="1">
    <source>
        <dbReference type="SAM" id="Coils"/>
    </source>
</evidence>
<reference evidence="4" key="1">
    <citation type="submission" date="2017-05" db="UniProtKB">
        <authorList>
            <consortium name="EnsemblMetazoa"/>
        </authorList>
    </citation>
    <scope>IDENTIFICATION</scope>
</reference>
<dbReference type="Gene3D" id="1.10.3210.10">
    <property type="entry name" value="Hypothetical protein af1432"/>
    <property type="match status" value="1"/>
</dbReference>
<dbReference type="AlphaFoldDB" id="A0A1X7UBU4"/>
<dbReference type="InterPro" id="IPR011029">
    <property type="entry name" value="DEATH-like_dom_sf"/>
</dbReference>
<dbReference type="InParanoid" id="A0A1X7UBU4"/>
<name>A0A1X7UBU4_AMPQE</name>
<keyword evidence="1" id="KW-0175">Coiled coil</keyword>
<evidence type="ECO:0000313" key="4">
    <source>
        <dbReference type="EnsemblMetazoa" id="Aqu2.1.25119_001"/>
    </source>
</evidence>
<dbReference type="EnsemblMetazoa" id="Aqu2.1.25119_001">
    <property type="protein sequence ID" value="Aqu2.1.25119_001"/>
    <property type="gene ID" value="Aqu2.1.25119"/>
</dbReference>
<dbReference type="InterPro" id="IPR000488">
    <property type="entry name" value="Death_dom"/>
</dbReference>
<dbReference type="PANTHER" id="PTHR11373:SF4">
    <property type="entry name" value="DEOXYNUCLEOSIDE TRIPHOSPHATE TRIPHOSPHOHYDROLASE SAMHD1"/>
    <property type="match status" value="1"/>
</dbReference>
<dbReference type="OrthoDB" id="9991235at2759"/>
<feature type="coiled-coil region" evidence="1">
    <location>
        <begin position="641"/>
        <end position="682"/>
    </location>
</feature>
<dbReference type="SUPFAM" id="SSF109604">
    <property type="entry name" value="HD-domain/PDEase-like"/>
    <property type="match status" value="1"/>
</dbReference>
<accession>A0A1X7UBU4</accession>
<dbReference type="GO" id="GO:0005634">
    <property type="term" value="C:nucleus"/>
    <property type="evidence" value="ECO:0007669"/>
    <property type="project" value="TreeGrafter"/>
</dbReference>
<dbReference type="Gene3D" id="1.10.533.10">
    <property type="entry name" value="Death Domain, Fas"/>
    <property type="match status" value="1"/>
</dbReference>
<organism evidence="4">
    <name type="scientific">Amphimedon queenslandica</name>
    <name type="common">Sponge</name>
    <dbReference type="NCBI Taxonomy" id="400682"/>
    <lineage>
        <taxon>Eukaryota</taxon>
        <taxon>Metazoa</taxon>
        <taxon>Porifera</taxon>
        <taxon>Demospongiae</taxon>
        <taxon>Heteroscleromorpha</taxon>
        <taxon>Haplosclerida</taxon>
        <taxon>Niphatidae</taxon>
        <taxon>Amphimedon</taxon>
    </lineage>
</organism>
<proteinExistence type="predicted"/>
<dbReference type="GO" id="GO:0006203">
    <property type="term" value="P:dGTP catabolic process"/>
    <property type="evidence" value="ECO:0007669"/>
    <property type="project" value="TreeGrafter"/>
</dbReference>
<dbReference type="SUPFAM" id="SSF47986">
    <property type="entry name" value="DEATH domain"/>
    <property type="match status" value="1"/>
</dbReference>
<protein>
    <recommendedName>
        <fullName evidence="3">Death domain-containing protein</fullName>
    </recommendedName>
</protein>
<dbReference type="InterPro" id="IPR050135">
    <property type="entry name" value="dGTPase-like"/>
</dbReference>
<evidence type="ECO:0000259" key="3">
    <source>
        <dbReference type="PROSITE" id="PS50017"/>
    </source>
</evidence>
<dbReference type="GO" id="GO:0007165">
    <property type="term" value="P:signal transduction"/>
    <property type="evidence" value="ECO:0007669"/>
    <property type="project" value="InterPro"/>
</dbReference>
<dbReference type="CDD" id="cd01670">
    <property type="entry name" value="Death"/>
    <property type="match status" value="1"/>
</dbReference>
<sequence>NGRVVTIMALCSPPPTAPRLLQIHDLADLLELLRQHGYSGVTYYDLGLYLGLSPVTLDVIRKDNERDIQICLRECLKIWLQKADDVDKKGGPTIHSLISALKKIKEKAVAVGIDMEKHPACKIFADHTSSQSQVLASLSYLAPLLHFEKLIKKMIYSKDEEHSILIEVQEAICLDHYKLEVFATVLLKCTDTAGLGNVIMKKYREAYCENELMKMENADLQVDHSAGLKIYLPKSLTLKFKSMRLKYGRTFFKVGSIMMQNYPPAIADDMKQLLTFYDKELKPSLAQCQKISEILEIVWDKCSLNDIEILEFIVNELDIDEAKLVVQEYNEAIKEFSEMKLSQCLKEKFSYGSPLSCEKVTIVVDQEAADLTLKDVRRLSGEIFRDLVPQIKLCVIRDDQSFTVICSFPLSLTEQLIAIALESIEILKENKVKRLTIGYCTVYEVDEVKPAEEEQQQSLYGGTGTLKQLMLTLSVQFLSSKDEIRTLNEKMLSHGKEAELLRNILGQKTRMLKARSVEDERKSESLQSLQRKFIELEAETVAVKERKQLLEEQLALFQSEKEDSLESEDQPNNKGVKQLKKSLSERDKEIKILQNKISSISIQGIEKDEVLNNIAAENEKLKLIIDETSQSLETDSHDEQIKFLTQQLEISKTEKKELEISLAESKKEIEALQEKISTISVQKLSPKERISIDDDIYGDIEIDNALLIRIVKTRQFQRLKDIKQSGYTFQKSYSRFEHSIGMGFIAGKIVKQFKKRQPELNISDNEVLCVQIAAFCFNLGHGPFSYVFKDYLREVETSERSGKSYSQMMLKFMIEDNNLPLDEHLADPEQDIEFIEELMTGNQGPQAAQHEDKTFLYEIVVNRISGLDANMLDCTLRDAAILGKNINFKWKAFLNKIEVKLCPDGKRHICATEEHDLKIYTELFAVRHSLFKELYYHKKNRAVATMIMLILKKCGETKLVRGADGKKLSLADAAKSMDTYFRLTDGILNVIKEQVEDEELQKLIDGYDRSKFFIPIGYVRHYKGTLQDLKTDVMKHSGIIEGELKVDDIIVDPIKSGYDLSSRQSMFYISTDGSIQQWTNEWKQPPPDIFPTAWRVFLTKRDKALVNKVKSGLTKVITGITGFGSVYEEGTDIDYIPDDNQ</sequence>
<feature type="region of interest" description="Disordered" evidence="2">
    <location>
        <begin position="560"/>
        <end position="581"/>
    </location>
</feature>
<feature type="domain" description="Death" evidence="3">
    <location>
        <begin position="40"/>
        <end position="110"/>
    </location>
</feature>
<dbReference type="PROSITE" id="PS50017">
    <property type="entry name" value="DEATH_DOMAIN"/>
    <property type="match status" value="1"/>
</dbReference>
<evidence type="ECO:0000256" key="2">
    <source>
        <dbReference type="SAM" id="MobiDB-lite"/>
    </source>
</evidence>
<dbReference type="PANTHER" id="PTHR11373">
    <property type="entry name" value="DEOXYNUCLEOSIDE TRIPHOSPHATE TRIPHOSPHOHYDROLASE"/>
    <property type="match status" value="1"/>
</dbReference>